<comment type="similarity">
    <text evidence="1">Belongs to the peptidase S8 family.</text>
</comment>
<protein>
    <submittedName>
        <fullName evidence="3">Uncharacterized protein</fullName>
    </submittedName>
</protein>
<dbReference type="EMBL" id="QGKY02002305">
    <property type="protein sequence ID" value="KAF2532754.1"/>
    <property type="molecule type" value="Genomic_DNA"/>
</dbReference>
<dbReference type="PANTHER" id="PTHR10795">
    <property type="entry name" value="PROPROTEIN CONVERTASE SUBTILISIN/KEXIN"/>
    <property type="match status" value="1"/>
</dbReference>
<keyword evidence="2" id="KW-0732">Signal</keyword>
<sequence>MTEQLRQVFSAVCKPHLPNEYRLNRVDLRLLNNITKATAAFHAILKGITVVCSGGNSCPAAQTLGNVALWIVTMAATALHRSFPTHLLVATELSRTSTNGYNPNPCILVCSSILAPIANLALRAFRQLSVFVISSCDSTRFCSLRLLELGISPTALIAEASTLL</sequence>
<evidence type="ECO:0000256" key="1">
    <source>
        <dbReference type="ARBA" id="ARBA00011073"/>
    </source>
</evidence>
<evidence type="ECO:0000313" key="3">
    <source>
        <dbReference type="EMBL" id="KAF2532754.1"/>
    </source>
</evidence>
<dbReference type="AlphaFoldDB" id="A0A8S9FI37"/>
<dbReference type="InterPro" id="IPR036852">
    <property type="entry name" value="Peptidase_S8/S53_dom_sf"/>
</dbReference>
<dbReference type="GO" id="GO:0004252">
    <property type="term" value="F:serine-type endopeptidase activity"/>
    <property type="evidence" value="ECO:0007669"/>
    <property type="project" value="InterPro"/>
</dbReference>
<comment type="caution">
    <text evidence="3">The sequence shown here is derived from an EMBL/GenBank/DDBJ whole genome shotgun (WGS) entry which is preliminary data.</text>
</comment>
<accession>A0A8S9FI37</accession>
<organism evidence="3">
    <name type="scientific">Brassica cretica</name>
    <name type="common">Mustard</name>
    <dbReference type="NCBI Taxonomy" id="69181"/>
    <lineage>
        <taxon>Eukaryota</taxon>
        <taxon>Viridiplantae</taxon>
        <taxon>Streptophyta</taxon>
        <taxon>Embryophyta</taxon>
        <taxon>Tracheophyta</taxon>
        <taxon>Spermatophyta</taxon>
        <taxon>Magnoliopsida</taxon>
        <taxon>eudicotyledons</taxon>
        <taxon>Gunneridae</taxon>
        <taxon>Pentapetalae</taxon>
        <taxon>rosids</taxon>
        <taxon>malvids</taxon>
        <taxon>Brassicales</taxon>
        <taxon>Brassicaceae</taxon>
        <taxon>Brassiceae</taxon>
        <taxon>Brassica</taxon>
    </lineage>
</organism>
<dbReference type="Gene3D" id="3.40.50.200">
    <property type="entry name" value="Peptidase S8/S53 domain"/>
    <property type="match status" value="1"/>
</dbReference>
<dbReference type="SUPFAM" id="SSF52743">
    <property type="entry name" value="Subtilisin-like"/>
    <property type="match status" value="1"/>
</dbReference>
<evidence type="ECO:0000256" key="2">
    <source>
        <dbReference type="ARBA" id="ARBA00022729"/>
    </source>
</evidence>
<reference evidence="3" key="1">
    <citation type="submission" date="2019-12" db="EMBL/GenBank/DDBJ databases">
        <title>Genome sequencing and annotation of Brassica cretica.</title>
        <authorList>
            <person name="Studholme D.J."/>
            <person name="Sarris P.F."/>
        </authorList>
    </citation>
    <scope>NUCLEOTIDE SEQUENCE</scope>
    <source>
        <strain evidence="3">PFS-102/07</strain>
        <tissue evidence="3">Leaf</tissue>
    </source>
</reference>
<gene>
    <name evidence="3" type="ORF">F2Q70_00031239</name>
</gene>
<name>A0A8S9FI37_BRACR</name>
<dbReference type="GO" id="GO:0006508">
    <property type="term" value="P:proteolysis"/>
    <property type="evidence" value="ECO:0007669"/>
    <property type="project" value="InterPro"/>
</dbReference>
<proteinExistence type="inferred from homology"/>
<dbReference type="InterPro" id="IPR045051">
    <property type="entry name" value="SBT"/>
</dbReference>
<dbReference type="Gene3D" id="3.50.30.30">
    <property type="match status" value="1"/>
</dbReference>